<organism evidence="5 6">
    <name type="scientific">Scheffersomyces spartinae</name>
    <dbReference type="NCBI Taxonomy" id="45513"/>
    <lineage>
        <taxon>Eukaryota</taxon>
        <taxon>Fungi</taxon>
        <taxon>Dikarya</taxon>
        <taxon>Ascomycota</taxon>
        <taxon>Saccharomycotina</taxon>
        <taxon>Pichiomycetes</taxon>
        <taxon>Debaryomycetaceae</taxon>
        <taxon>Scheffersomyces</taxon>
    </lineage>
</organism>
<keyword evidence="3" id="KW-0496">Mitochondrion</keyword>
<comment type="caution">
    <text evidence="5">The sequence shown here is derived from an EMBL/GenBank/DDBJ whole genome shotgun (WGS) entry which is preliminary data.</text>
</comment>
<accession>A0A9P7VCA4</accession>
<evidence type="ECO:0000256" key="2">
    <source>
        <dbReference type="ARBA" id="ARBA00022946"/>
    </source>
</evidence>
<dbReference type="EMBL" id="JAHMUF010000005">
    <property type="protein sequence ID" value="KAG7195085.1"/>
    <property type="molecule type" value="Genomic_DNA"/>
</dbReference>
<evidence type="ECO:0000256" key="4">
    <source>
        <dbReference type="ARBA" id="ARBA00093447"/>
    </source>
</evidence>
<evidence type="ECO:0000256" key="3">
    <source>
        <dbReference type="ARBA" id="ARBA00023128"/>
    </source>
</evidence>
<dbReference type="GeneID" id="66117575"/>
<dbReference type="GO" id="GO:0016226">
    <property type="term" value="P:iron-sulfur cluster assembly"/>
    <property type="evidence" value="ECO:0007669"/>
    <property type="project" value="TreeGrafter"/>
</dbReference>
<dbReference type="SUPFAM" id="SSF103025">
    <property type="entry name" value="Folate-binding domain"/>
    <property type="match status" value="1"/>
</dbReference>
<gene>
    <name evidence="5" type="primary">CAF17</name>
    <name evidence="5" type="ORF">KQ657_004201</name>
</gene>
<dbReference type="OrthoDB" id="191995at2759"/>
<keyword evidence="6" id="KW-1185">Reference proteome</keyword>
<dbReference type="InterPro" id="IPR027266">
    <property type="entry name" value="TrmE/GcvT-like"/>
</dbReference>
<dbReference type="Gene3D" id="3.30.1360.120">
    <property type="entry name" value="Probable tRNA modification gtpase trme, domain 1"/>
    <property type="match status" value="1"/>
</dbReference>
<evidence type="ECO:0000313" key="5">
    <source>
        <dbReference type="EMBL" id="KAG7195085.1"/>
    </source>
</evidence>
<comment type="similarity">
    <text evidence="4">Belongs to the GcvT family. CAF17/IBA57 subfamily.</text>
</comment>
<dbReference type="InterPro" id="IPR017703">
    <property type="entry name" value="YgfZ/GCV_T_CS"/>
</dbReference>
<keyword evidence="2" id="KW-0809">Transit peptide</keyword>
<dbReference type="Proteomes" id="UP000790833">
    <property type="component" value="Unassembled WGS sequence"/>
</dbReference>
<protein>
    <submittedName>
        <fullName evidence="5">Ccr4 associated factor</fullName>
    </submittedName>
</protein>
<evidence type="ECO:0000256" key="1">
    <source>
        <dbReference type="ARBA" id="ARBA00004305"/>
    </source>
</evidence>
<dbReference type="InterPro" id="IPR045179">
    <property type="entry name" value="YgfZ/GcvT"/>
</dbReference>
<dbReference type="PANTHER" id="PTHR22602:SF0">
    <property type="entry name" value="TRANSFERASE CAF17, MITOCHONDRIAL-RELATED"/>
    <property type="match status" value="1"/>
</dbReference>
<dbReference type="GO" id="GO:0005759">
    <property type="term" value="C:mitochondrial matrix"/>
    <property type="evidence" value="ECO:0007669"/>
    <property type="project" value="UniProtKB-SubCell"/>
</dbReference>
<dbReference type="Gene3D" id="2.40.30.160">
    <property type="match status" value="1"/>
</dbReference>
<reference evidence="5" key="1">
    <citation type="submission" date="2021-03" db="EMBL/GenBank/DDBJ databases">
        <authorList>
            <person name="Palmer J.M."/>
        </authorList>
    </citation>
    <scope>NUCLEOTIDE SEQUENCE</scope>
    <source>
        <strain evidence="5">ARV_011</strain>
    </source>
</reference>
<dbReference type="PANTHER" id="PTHR22602">
    <property type="entry name" value="TRANSFERASE CAF17, MITOCHONDRIAL-RELATED"/>
    <property type="match status" value="1"/>
</dbReference>
<name>A0A9P7VCA4_9ASCO</name>
<sequence length="442" mass="49491">MIPKSGWTSLSKAIVLVSGPDSTKLLNGLVTSRFLPAITKKNEYTVSTSTTAKDSPQLETFNVTSNWGVIHEDIYQEPSDVWMSRNGINSMFLNSKGRVLWDCFIYPTPYTSTVTNTDESQYLIEVDPCFESKLMSYLKIHKLGSKITIKKLDNVISNYYYNDDIENGFDDYLTALDETYGYNYTVSDSWKNAQLMKDKLFNPNVIHNGNLLGFAVDNRIPNFGLKFITTGSKEAAVTADDDSESPSPFIFPANKINQQDITQRRYINGLYECGDNPTVSLFPFEYNLDYINGLSLDKGCYIGQELTIRTYNNQLFRKRIMPGQFFDIINGPPSQLSPSHVSLTVADDSLLPMNDIELETQAAAVEAEEAIGFQPSTNPFGGISKVVRKRKASPGKILSSRDNLAFALVSIGAIEKSKGIFQVKTDQGPKGFKVFTPDWWPQ</sequence>
<evidence type="ECO:0000313" key="6">
    <source>
        <dbReference type="Proteomes" id="UP000790833"/>
    </source>
</evidence>
<dbReference type="RefSeq" id="XP_043050632.1">
    <property type="nucleotide sequence ID" value="XM_043194881.1"/>
</dbReference>
<dbReference type="NCBIfam" id="TIGR03317">
    <property type="entry name" value="ygfZ_signature"/>
    <property type="match status" value="1"/>
</dbReference>
<dbReference type="AlphaFoldDB" id="A0A9P7VCA4"/>
<comment type="subcellular location">
    <subcellularLocation>
        <location evidence="1">Mitochondrion matrix</location>
    </subcellularLocation>
</comment>
<proteinExistence type="inferred from homology"/>